<proteinExistence type="inferred from homology"/>
<dbReference type="EC" id="3.1.4.-" evidence="2"/>
<accession>A0ABU4G446</accession>
<dbReference type="Pfam" id="PF12850">
    <property type="entry name" value="Metallophos_2"/>
    <property type="match status" value="1"/>
</dbReference>
<dbReference type="Gene3D" id="3.60.21.10">
    <property type="match status" value="1"/>
</dbReference>
<evidence type="ECO:0000256" key="1">
    <source>
        <dbReference type="ARBA" id="ARBA00008950"/>
    </source>
</evidence>
<evidence type="ECO:0000313" key="4">
    <source>
        <dbReference type="EMBL" id="MDW0110437.1"/>
    </source>
</evidence>
<gene>
    <name evidence="4" type="ORF">QT716_10350</name>
</gene>
<dbReference type="PANTHER" id="PTHR11124">
    <property type="entry name" value="VACUOLAR SORTING PROTEIN VPS29"/>
    <property type="match status" value="1"/>
</dbReference>
<evidence type="ECO:0000313" key="5">
    <source>
        <dbReference type="Proteomes" id="UP001280629"/>
    </source>
</evidence>
<dbReference type="Proteomes" id="UP001280629">
    <property type="component" value="Unassembled WGS sequence"/>
</dbReference>
<dbReference type="NCBIfam" id="TIGR00040">
    <property type="entry name" value="yfcE"/>
    <property type="match status" value="1"/>
</dbReference>
<comment type="similarity">
    <text evidence="1 2">Belongs to the metallophosphoesterase superfamily. YfcE family.</text>
</comment>
<sequence length="167" mass="18315">MKLVVMSDSHGDTDTIEAILTRETDADAIFHCGDSELASNLELLQNLHIVQGNCDWGAAFQDSALVDVAKERVLMVHGHQHSVKQSLMQLKYAAQETNANIVLFGHSHLYGAELQNGVLFVNPGSTTQPRGHRDATYAVIEKDESIIVTFLDPLTGNVVEEANFTIK</sequence>
<comment type="caution">
    <text evidence="4">The sequence shown here is derived from an EMBL/GenBank/DDBJ whole genome shotgun (WGS) entry which is preliminary data.</text>
</comment>
<dbReference type="SUPFAM" id="SSF56300">
    <property type="entry name" value="Metallo-dependent phosphatases"/>
    <property type="match status" value="1"/>
</dbReference>
<dbReference type="CDD" id="cd00841">
    <property type="entry name" value="MPP_YfcE"/>
    <property type="match status" value="1"/>
</dbReference>
<evidence type="ECO:0000259" key="3">
    <source>
        <dbReference type="Pfam" id="PF12850"/>
    </source>
</evidence>
<dbReference type="EMBL" id="JAUBDH010000005">
    <property type="protein sequence ID" value="MDW0110437.1"/>
    <property type="molecule type" value="Genomic_DNA"/>
</dbReference>
<organism evidence="4 5">
    <name type="scientific">Sporosarcina aquimarina</name>
    <dbReference type="NCBI Taxonomy" id="114975"/>
    <lineage>
        <taxon>Bacteria</taxon>
        <taxon>Bacillati</taxon>
        <taxon>Bacillota</taxon>
        <taxon>Bacilli</taxon>
        <taxon>Bacillales</taxon>
        <taxon>Caryophanaceae</taxon>
        <taxon>Sporosarcina</taxon>
    </lineage>
</organism>
<feature type="domain" description="Calcineurin-like phosphoesterase" evidence="3">
    <location>
        <begin position="1"/>
        <end position="143"/>
    </location>
</feature>
<dbReference type="InterPro" id="IPR041802">
    <property type="entry name" value="MPP_YfcE"/>
</dbReference>
<keyword evidence="2" id="KW-0479">Metal-binding</keyword>
<name>A0ABU4G446_9BACL</name>
<dbReference type="InterPro" id="IPR029052">
    <property type="entry name" value="Metallo-depent_PP-like"/>
</dbReference>
<dbReference type="RefSeq" id="WP_317935983.1">
    <property type="nucleotide sequence ID" value="NZ_JAUBDH010000005.1"/>
</dbReference>
<reference evidence="4 5" key="1">
    <citation type="submission" date="2023-06" db="EMBL/GenBank/DDBJ databases">
        <title>Sporosarcina sp. nov., isolated from Korean traditional fermented seafood 'Jeotgal'.</title>
        <authorList>
            <person name="Yang A.-I."/>
            <person name="Shin N.-R."/>
        </authorList>
    </citation>
    <scope>NUCLEOTIDE SEQUENCE [LARGE SCALE GENOMIC DNA]</scope>
    <source>
        <strain evidence="4 5">KCTC3840</strain>
    </source>
</reference>
<dbReference type="InterPro" id="IPR000979">
    <property type="entry name" value="Phosphodiesterase_MJ0936/Vps29"/>
</dbReference>
<evidence type="ECO:0000256" key="2">
    <source>
        <dbReference type="RuleBase" id="RU362039"/>
    </source>
</evidence>
<keyword evidence="5" id="KW-1185">Reference proteome</keyword>
<comment type="cofactor">
    <cofactor evidence="2">
        <name>a divalent metal cation</name>
        <dbReference type="ChEBI" id="CHEBI:60240"/>
    </cofactor>
</comment>
<dbReference type="InterPro" id="IPR024654">
    <property type="entry name" value="Calcineurin-like_PHP_lpxH"/>
</dbReference>
<protein>
    <recommendedName>
        <fullName evidence="2">Phosphoesterase</fullName>
        <ecNumber evidence="2">3.1.4.-</ecNumber>
    </recommendedName>
</protein>